<accession>A0A0H3XJ20</accession>
<protein>
    <submittedName>
        <fullName evidence="1">Uncharacterized protein</fullName>
    </submittedName>
</protein>
<keyword evidence="2" id="KW-1185">Reference proteome</keyword>
<evidence type="ECO:0000313" key="2">
    <source>
        <dbReference type="Proteomes" id="UP000035661"/>
    </source>
</evidence>
<sequence>MGEALKGSNLTEEEILKKMQEIQENFACTPNMIDGIGFCAKSFDKDGKLITTEEVITSNSK</sequence>
<gene>
    <name evidence="1" type="ORF">SERIO_v1c01880</name>
</gene>
<evidence type="ECO:0000313" key="1">
    <source>
        <dbReference type="EMBL" id="AKM53781.1"/>
    </source>
</evidence>
<name>A0A0H3XJ20_9MOLU</name>
<reference evidence="2" key="2">
    <citation type="submission" date="2015-06" db="EMBL/GenBank/DDBJ databases">
        <title>Complete genome sequence of Spiroplasma eriocheiris TDA-040725-5 (DSM 21848).</title>
        <authorList>
            <person name="Lo W.-S."/>
            <person name="Kuo C.-H."/>
        </authorList>
    </citation>
    <scope>NUCLEOTIDE SEQUENCE [LARGE SCALE GENOMIC DNA]</scope>
    <source>
        <strain evidence="2">TDA-040725-5</strain>
    </source>
</reference>
<dbReference type="PATRIC" id="fig|743698.3.peg.190"/>
<organism evidence="1 2">
    <name type="scientific">Spiroplasma eriocheiris</name>
    <dbReference type="NCBI Taxonomy" id="315358"/>
    <lineage>
        <taxon>Bacteria</taxon>
        <taxon>Bacillati</taxon>
        <taxon>Mycoplasmatota</taxon>
        <taxon>Mollicutes</taxon>
        <taxon>Entomoplasmatales</taxon>
        <taxon>Spiroplasmataceae</taxon>
        <taxon>Spiroplasma</taxon>
    </lineage>
</organism>
<dbReference type="EMBL" id="CP011856">
    <property type="protein sequence ID" value="AKM53781.1"/>
    <property type="molecule type" value="Genomic_DNA"/>
</dbReference>
<dbReference type="Proteomes" id="UP000035661">
    <property type="component" value="Chromosome"/>
</dbReference>
<dbReference type="KEGG" id="seri:SERIO_v1c01880"/>
<proteinExistence type="predicted"/>
<reference evidence="1 2" key="1">
    <citation type="journal article" date="2015" name="Genome Biol. Evol.">
        <title>Found and Lost: The Fates of Horizontally Acquired Genes in Arthropod-Symbiotic Spiroplasma.</title>
        <authorList>
            <person name="Lo W.S."/>
            <person name="Gasparich G.E."/>
            <person name="Kuo C.H."/>
        </authorList>
    </citation>
    <scope>NUCLEOTIDE SEQUENCE [LARGE SCALE GENOMIC DNA]</scope>
    <source>
        <strain evidence="2">TDA-040725-5</strain>
    </source>
</reference>
<dbReference type="STRING" id="315358.SERIO_v1c01880"/>
<dbReference type="AlphaFoldDB" id="A0A0H3XJ20"/>
<dbReference type="RefSeq" id="WP_047791051.1">
    <property type="nucleotide sequence ID" value="NZ_CP011856.1"/>
</dbReference>